<dbReference type="InParanoid" id="A0A7I4CLJ2"/>
<reference evidence="1" key="3">
    <citation type="submission" date="2020-12" db="UniProtKB">
        <authorList>
            <consortium name="EnsemblPlants"/>
        </authorList>
    </citation>
    <scope>IDENTIFICATION</scope>
</reference>
<evidence type="ECO:0000313" key="1">
    <source>
        <dbReference type="EnsemblPlants" id="Pp3c23_16430V3.1"/>
    </source>
</evidence>
<protein>
    <submittedName>
        <fullName evidence="1">Uncharacterized protein</fullName>
    </submittedName>
</protein>
<dbReference type="Gramene" id="Pp3c23_16430V3.1">
    <property type="protein sequence ID" value="Pp3c23_16430V3.1"/>
    <property type="gene ID" value="Pp3c23_16430"/>
</dbReference>
<reference evidence="1 2" key="2">
    <citation type="journal article" date="2018" name="Plant J.">
        <title>The Physcomitrella patens chromosome-scale assembly reveals moss genome structure and evolution.</title>
        <authorList>
            <person name="Lang D."/>
            <person name="Ullrich K.K."/>
            <person name="Murat F."/>
            <person name="Fuchs J."/>
            <person name="Jenkins J."/>
            <person name="Haas F.B."/>
            <person name="Piednoel M."/>
            <person name="Gundlach H."/>
            <person name="Van Bel M."/>
            <person name="Meyberg R."/>
            <person name="Vives C."/>
            <person name="Morata J."/>
            <person name="Symeonidi A."/>
            <person name="Hiss M."/>
            <person name="Muchero W."/>
            <person name="Kamisugi Y."/>
            <person name="Saleh O."/>
            <person name="Blanc G."/>
            <person name="Decker E.L."/>
            <person name="van Gessel N."/>
            <person name="Grimwood J."/>
            <person name="Hayes R.D."/>
            <person name="Graham S.W."/>
            <person name="Gunter L.E."/>
            <person name="McDaniel S.F."/>
            <person name="Hoernstein S.N.W."/>
            <person name="Larsson A."/>
            <person name="Li F.W."/>
            <person name="Perroud P.F."/>
            <person name="Phillips J."/>
            <person name="Ranjan P."/>
            <person name="Rokshar D.S."/>
            <person name="Rothfels C.J."/>
            <person name="Schneider L."/>
            <person name="Shu S."/>
            <person name="Stevenson D.W."/>
            <person name="Thummler F."/>
            <person name="Tillich M."/>
            <person name="Villarreal Aguilar J.C."/>
            <person name="Widiez T."/>
            <person name="Wong G.K."/>
            <person name="Wymore A."/>
            <person name="Zhang Y."/>
            <person name="Zimmer A.D."/>
            <person name="Quatrano R.S."/>
            <person name="Mayer K.F.X."/>
            <person name="Goodstein D."/>
            <person name="Casacuberta J.M."/>
            <person name="Vandepoele K."/>
            <person name="Reski R."/>
            <person name="Cuming A.C."/>
            <person name="Tuskan G.A."/>
            <person name="Maumus F."/>
            <person name="Salse J."/>
            <person name="Schmutz J."/>
            <person name="Rensing S.A."/>
        </authorList>
    </citation>
    <scope>NUCLEOTIDE SEQUENCE [LARGE SCALE GENOMIC DNA]</scope>
    <source>
        <strain evidence="1 2">cv. Gransden 2004</strain>
    </source>
</reference>
<name>A0A7I4CLJ2_PHYPA</name>
<dbReference type="EnsemblPlants" id="Pp3c23_16430V3.1">
    <property type="protein sequence ID" value="Pp3c23_16430V3.1"/>
    <property type="gene ID" value="Pp3c23_16430"/>
</dbReference>
<reference evidence="1 2" key="1">
    <citation type="journal article" date="2008" name="Science">
        <title>The Physcomitrella genome reveals evolutionary insights into the conquest of land by plants.</title>
        <authorList>
            <person name="Rensing S."/>
            <person name="Lang D."/>
            <person name="Zimmer A."/>
            <person name="Terry A."/>
            <person name="Salamov A."/>
            <person name="Shapiro H."/>
            <person name="Nishiyama T."/>
            <person name="Perroud P.-F."/>
            <person name="Lindquist E."/>
            <person name="Kamisugi Y."/>
            <person name="Tanahashi T."/>
            <person name="Sakakibara K."/>
            <person name="Fujita T."/>
            <person name="Oishi K."/>
            <person name="Shin-I T."/>
            <person name="Kuroki Y."/>
            <person name="Toyoda A."/>
            <person name="Suzuki Y."/>
            <person name="Hashimoto A."/>
            <person name="Yamaguchi K."/>
            <person name="Sugano A."/>
            <person name="Kohara Y."/>
            <person name="Fujiyama A."/>
            <person name="Anterola A."/>
            <person name="Aoki S."/>
            <person name="Ashton N."/>
            <person name="Barbazuk W.B."/>
            <person name="Barker E."/>
            <person name="Bennetzen J."/>
            <person name="Bezanilla M."/>
            <person name="Blankenship R."/>
            <person name="Cho S.H."/>
            <person name="Dutcher S."/>
            <person name="Estelle M."/>
            <person name="Fawcett J.A."/>
            <person name="Gundlach H."/>
            <person name="Hanada K."/>
            <person name="Heyl A."/>
            <person name="Hicks K.A."/>
            <person name="Hugh J."/>
            <person name="Lohr M."/>
            <person name="Mayer K."/>
            <person name="Melkozernov A."/>
            <person name="Murata T."/>
            <person name="Nelson D."/>
            <person name="Pils B."/>
            <person name="Prigge M."/>
            <person name="Reiss B."/>
            <person name="Renner T."/>
            <person name="Rombauts S."/>
            <person name="Rushton P."/>
            <person name="Sanderfoot A."/>
            <person name="Schween G."/>
            <person name="Shiu S.-H."/>
            <person name="Stueber K."/>
            <person name="Theodoulou F.L."/>
            <person name="Tu H."/>
            <person name="Van de Peer Y."/>
            <person name="Verrier P.J."/>
            <person name="Waters E."/>
            <person name="Wood A."/>
            <person name="Yang L."/>
            <person name="Cove D."/>
            <person name="Cuming A."/>
            <person name="Hasebe M."/>
            <person name="Lucas S."/>
            <person name="Mishler D.B."/>
            <person name="Reski R."/>
            <person name="Grigoriev I."/>
            <person name="Quatrano R.S."/>
            <person name="Boore J.L."/>
        </authorList>
    </citation>
    <scope>NUCLEOTIDE SEQUENCE [LARGE SCALE GENOMIC DNA]</scope>
    <source>
        <strain evidence="1 2">cv. Gransden 2004</strain>
    </source>
</reference>
<evidence type="ECO:0000313" key="2">
    <source>
        <dbReference type="Proteomes" id="UP000006727"/>
    </source>
</evidence>
<sequence>MDAAADETSFVPVRNSSTVYTLFVPWLSLPSAVNAQFDERDSHEPMFLAQWTNSSFKMLDFSVALPDFWFSLSFSYFDSFMTDIRRNCPSQQGTHAFEPDLLGVKPHHERPNPHGVLLNGPSPAEGHPCHGPYSLLSVRRAAVTGVRVKRADLPELRGRHARKRHLRIHNSKTSQRYRMLAPSSSWGRTDIYSHLHQWKQIIHSSSSPLLPQHRHGVPRKL</sequence>
<proteinExistence type="predicted"/>
<accession>A0A7I4CLJ2</accession>
<keyword evidence="2" id="KW-1185">Reference proteome</keyword>
<dbReference type="AlphaFoldDB" id="A0A7I4CLJ2"/>
<dbReference type="EMBL" id="ABEU02000023">
    <property type="status" value="NOT_ANNOTATED_CDS"/>
    <property type="molecule type" value="Genomic_DNA"/>
</dbReference>
<dbReference type="Proteomes" id="UP000006727">
    <property type="component" value="Chromosome 23"/>
</dbReference>
<organism evidence="1 2">
    <name type="scientific">Physcomitrium patens</name>
    <name type="common">Spreading-leaved earth moss</name>
    <name type="synonym">Physcomitrella patens</name>
    <dbReference type="NCBI Taxonomy" id="3218"/>
    <lineage>
        <taxon>Eukaryota</taxon>
        <taxon>Viridiplantae</taxon>
        <taxon>Streptophyta</taxon>
        <taxon>Embryophyta</taxon>
        <taxon>Bryophyta</taxon>
        <taxon>Bryophytina</taxon>
        <taxon>Bryopsida</taxon>
        <taxon>Funariidae</taxon>
        <taxon>Funariales</taxon>
        <taxon>Funariaceae</taxon>
        <taxon>Physcomitrium</taxon>
    </lineage>
</organism>